<proteinExistence type="predicted"/>
<evidence type="ECO:0000313" key="2">
    <source>
        <dbReference type="Proteomes" id="UP001164746"/>
    </source>
</evidence>
<gene>
    <name evidence="1" type="ORF">MAR_029584</name>
</gene>
<sequence>MTDLEFLDLSSLLPALLAATVFLGLVTSPCSPRGESRPPYPKSIVMRVSSLMLRDTPKVFPSPLTVSLFTLQFALHFDTKESLQNQGSIVKCHTTE</sequence>
<name>A0ABY7DHU9_MYAAR</name>
<protein>
    <submittedName>
        <fullName evidence="1">Uncharacterized protein</fullName>
    </submittedName>
</protein>
<evidence type="ECO:0000313" key="1">
    <source>
        <dbReference type="EMBL" id="WAQ96894.1"/>
    </source>
</evidence>
<reference evidence="1" key="1">
    <citation type="submission" date="2022-11" db="EMBL/GenBank/DDBJ databases">
        <title>Centuries of genome instability and evolution in soft-shell clam transmissible cancer (bioRxiv).</title>
        <authorList>
            <person name="Hart S.F.M."/>
            <person name="Yonemitsu M.A."/>
            <person name="Giersch R.M."/>
            <person name="Beal B.F."/>
            <person name="Arriagada G."/>
            <person name="Davis B.W."/>
            <person name="Ostrander E.A."/>
            <person name="Goff S.P."/>
            <person name="Metzger M.J."/>
        </authorList>
    </citation>
    <scope>NUCLEOTIDE SEQUENCE</scope>
    <source>
        <strain evidence="1">MELC-2E11</strain>
        <tissue evidence="1">Siphon/mantle</tissue>
    </source>
</reference>
<keyword evidence="2" id="KW-1185">Reference proteome</keyword>
<dbReference type="EMBL" id="CP111013">
    <property type="protein sequence ID" value="WAQ96894.1"/>
    <property type="molecule type" value="Genomic_DNA"/>
</dbReference>
<dbReference type="Proteomes" id="UP001164746">
    <property type="component" value="Chromosome 2"/>
</dbReference>
<organism evidence="1 2">
    <name type="scientific">Mya arenaria</name>
    <name type="common">Soft-shell clam</name>
    <dbReference type="NCBI Taxonomy" id="6604"/>
    <lineage>
        <taxon>Eukaryota</taxon>
        <taxon>Metazoa</taxon>
        <taxon>Spiralia</taxon>
        <taxon>Lophotrochozoa</taxon>
        <taxon>Mollusca</taxon>
        <taxon>Bivalvia</taxon>
        <taxon>Autobranchia</taxon>
        <taxon>Heteroconchia</taxon>
        <taxon>Euheterodonta</taxon>
        <taxon>Imparidentia</taxon>
        <taxon>Neoheterodontei</taxon>
        <taxon>Myida</taxon>
        <taxon>Myoidea</taxon>
        <taxon>Myidae</taxon>
        <taxon>Mya</taxon>
    </lineage>
</organism>
<accession>A0ABY7DHU9</accession>